<dbReference type="OrthoDB" id="442087at2759"/>
<dbReference type="GO" id="GO:0044183">
    <property type="term" value="F:protein folding chaperone"/>
    <property type="evidence" value="ECO:0007669"/>
    <property type="project" value="TreeGrafter"/>
</dbReference>
<dbReference type="SUPFAM" id="SSF46565">
    <property type="entry name" value="Chaperone J-domain"/>
    <property type="match status" value="1"/>
</dbReference>
<comment type="caution">
    <text evidence="3">The sequence shown here is derived from an EMBL/GenBank/DDBJ whole genome shotgun (WGS) entry which is preliminary data.</text>
</comment>
<dbReference type="Proteomes" id="UP000683000">
    <property type="component" value="Unassembled WGS sequence"/>
</dbReference>
<feature type="compositionally biased region" description="Basic and acidic residues" evidence="1">
    <location>
        <begin position="300"/>
        <end position="314"/>
    </location>
</feature>
<evidence type="ECO:0000256" key="1">
    <source>
        <dbReference type="SAM" id="MobiDB-lite"/>
    </source>
</evidence>
<accession>A0A8I3ADK2</accession>
<keyword evidence="4" id="KW-1185">Reference proteome</keyword>
<dbReference type="SMART" id="SM00271">
    <property type="entry name" value="DnaJ"/>
    <property type="match status" value="1"/>
</dbReference>
<dbReference type="AlphaFoldDB" id="A0A8I3ADK2"/>
<dbReference type="GO" id="GO:0005634">
    <property type="term" value="C:nucleus"/>
    <property type="evidence" value="ECO:0007669"/>
    <property type="project" value="TreeGrafter"/>
</dbReference>
<dbReference type="GO" id="GO:0005737">
    <property type="term" value="C:cytoplasm"/>
    <property type="evidence" value="ECO:0007669"/>
    <property type="project" value="TreeGrafter"/>
</dbReference>
<organism evidence="3 4">
    <name type="scientific">Boletus reticuloceps</name>
    <dbReference type="NCBI Taxonomy" id="495285"/>
    <lineage>
        <taxon>Eukaryota</taxon>
        <taxon>Fungi</taxon>
        <taxon>Dikarya</taxon>
        <taxon>Basidiomycota</taxon>
        <taxon>Agaricomycotina</taxon>
        <taxon>Agaricomycetes</taxon>
        <taxon>Agaricomycetidae</taxon>
        <taxon>Boletales</taxon>
        <taxon>Boletineae</taxon>
        <taxon>Boletaceae</taxon>
        <taxon>Boletoideae</taxon>
        <taxon>Boletus</taxon>
    </lineage>
</organism>
<dbReference type="GO" id="GO:0051082">
    <property type="term" value="F:unfolded protein binding"/>
    <property type="evidence" value="ECO:0007669"/>
    <property type="project" value="TreeGrafter"/>
</dbReference>
<feature type="domain" description="J" evidence="2">
    <location>
        <begin position="4"/>
        <end position="75"/>
    </location>
</feature>
<proteinExistence type="predicted"/>
<dbReference type="PRINTS" id="PR00625">
    <property type="entry name" value="JDOMAIN"/>
</dbReference>
<dbReference type="Gene3D" id="1.10.287.110">
    <property type="entry name" value="DnaJ domain"/>
    <property type="match status" value="1"/>
</dbReference>
<dbReference type="InterPro" id="IPR036869">
    <property type="entry name" value="J_dom_sf"/>
</dbReference>
<evidence type="ECO:0000313" key="4">
    <source>
        <dbReference type="Proteomes" id="UP000683000"/>
    </source>
</evidence>
<protein>
    <recommendedName>
        <fullName evidence="2">J domain-containing protein</fullName>
    </recommendedName>
</protein>
<dbReference type="InterPro" id="IPR018253">
    <property type="entry name" value="DnaJ_domain_CS"/>
</dbReference>
<dbReference type="GO" id="GO:0051087">
    <property type="term" value="F:protein-folding chaperone binding"/>
    <property type="evidence" value="ECO:0007669"/>
    <property type="project" value="TreeGrafter"/>
</dbReference>
<evidence type="ECO:0000313" key="3">
    <source>
        <dbReference type="EMBL" id="KAG6381541.1"/>
    </source>
</evidence>
<dbReference type="Pfam" id="PF00226">
    <property type="entry name" value="DnaJ"/>
    <property type="match status" value="1"/>
</dbReference>
<dbReference type="PROSITE" id="PS50076">
    <property type="entry name" value="DNAJ_2"/>
    <property type="match status" value="1"/>
</dbReference>
<dbReference type="PROSITE" id="PS00636">
    <property type="entry name" value="DNAJ_1"/>
    <property type="match status" value="1"/>
</dbReference>
<sequence>MTANLYEMLGISRTANQEEVRRAYRRKALETHPDRLPQGASAAEKSAAEDMFRKINNAYEVLHDPQSRAEYDQYGVWPPPTPAQAPFPSGLHPFSNPFLRDPFFRAPRMDPFGGFGFGPRHHPRGFTDPFVLFNSIFGDLQRAFGADPFFDDPSGRRGFGPNHFGGGFFGGAFPSMLPSPFDMSGGGMASSGTQTFSNGGNGGRWISQSFTSSTVNGATHTKCVRKDLVGNEHVTYRYPDGTERCTINGIDQSTPQLTRALTPPAPPVSYPTQVDNMPPSYYEAIAQPPPRSRSTRHYGHHYDSGDKREDRHRH</sequence>
<dbReference type="PANTHER" id="PTHR43948:SF14">
    <property type="entry name" value="PROTEIN DNAJ, PUTATIVE-RELATED"/>
    <property type="match status" value="1"/>
</dbReference>
<dbReference type="PANTHER" id="PTHR43948">
    <property type="entry name" value="DNAJ HOMOLOG SUBFAMILY B"/>
    <property type="match status" value="1"/>
</dbReference>
<dbReference type="InterPro" id="IPR001623">
    <property type="entry name" value="DnaJ_domain"/>
</dbReference>
<reference evidence="3" key="1">
    <citation type="submission" date="2021-03" db="EMBL/GenBank/DDBJ databases">
        <title>Evolutionary innovations through gain and loss of genes in the ectomycorrhizal Boletales.</title>
        <authorList>
            <person name="Wu G."/>
            <person name="Miyauchi S."/>
            <person name="Morin E."/>
            <person name="Yang Z.-L."/>
            <person name="Xu J."/>
            <person name="Martin F.M."/>
        </authorList>
    </citation>
    <scope>NUCLEOTIDE SEQUENCE</scope>
    <source>
        <strain evidence="3">BR01</strain>
    </source>
</reference>
<feature type="region of interest" description="Disordered" evidence="1">
    <location>
        <begin position="283"/>
        <end position="314"/>
    </location>
</feature>
<evidence type="ECO:0000259" key="2">
    <source>
        <dbReference type="PROSITE" id="PS50076"/>
    </source>
</evidence>
<name>A0A8I3ADK2_9AGAM</name>
<dbReference type="CDD" id="cd06257">
    <property type="entry name" value="DnaJ"/>
    <property type="match status" value="1"/>
</dbReference>
<gene>
    <name evidence="3" type="ORF">JVT61DRAFT_131</name>
</gene>
<dbReference type="EMBL" id="JAGFBS010000001">
    <property type="protein sequence ID" value="KAG6381541.1"/>
    <property type="molecule type" value="Genomic_DNA"/>
</dbReference>